<accession>A0A398BBF5</accession>
<keyword evidence="3" id="KW-1003">Cell membrane</keyword>
<feature type="transmembrane region" description="Helical" evidence="7">
    <location>
        <begin position="681"/>
        <end position="703"/>
    </location>
</feature>
<dbReference type="EMBL" id="QWVT01000009">
    <property type="protein sequence ID" value="RID87499.1"/>
    <property type="molecule type" value="Genomic_DNA"/>
</dbReference>
<comment type="caution">
    <text evidence="9">The sequence shown here is derived from an EMBL/GenBank/DDBJ whole genome shotgun (WGS) entry which is preliminary data.</text>
</comment>
<dbReference type="InterPro" id="IPR004869">
    <property type="entry name" value="MMPL_dom"/>
</dbReference>
<reference evidence="9 10" key="1">
    <citation type="submission" date="2018-08" db="EMBL/GenBank/DDBJ databases">
        <title>Bacillus jemisoniae sp. nov., Bacillus chryseoplanitiae sp. nov., Bacillus resnikiae sp. nov., and Bacillus frankliniae sp. nov., isolated from Viking spacecraft and associated surfaces.</title>
        <authorList>
            <person name="Seuylemezian A."/>
            <person name="Vaishampayan P."/>
        </authorList>
    </citation>
    <scope>NUCLEOTIDE SEQUENCE [LARGE SCALE GENOMIC DNA]</scope>
    <source>
        <strain evidence="9 10">JJ-247</strain>
    </source>
</reference>
<name>A0A398BBF5_9BACI</name>
<dbReference type="InterPro" id="IPR000731">
    <property type="entry name" value="SSD"/>
</dbReference>
<dbReference type="InterPro" id="IPR050545">
    <property type="entry name" value="Mycobact_MmpL"/>
</dbReference>
<protein>
    <submittedName>
        <fullName evidence="9">MMPL family transporter</fullName>
    </submittedName>
</protein>
<dbReference type="GO" id="GO:0005886">
    <property type="term" value="C:plasma membrane"/>
    <property type="evidence" value="ECO:0007669"/>
    <property type="project" value="UniProtKB-SubCell"/>
</dbReference>
<dbReference type="RefSeq" id="WP_119111759.1">
    <property type="nucleotide sequence ID" value="NZ_CBCSEO010000007.1"/>
</dbReference>
<evidence type="ECO:0000256" key="1">
    <source>
        <dbReference type="ARBA" id="ARBA00004651"/>
    </source>
</evidence>
<evidence type="ECO:0000256" key="4">
    <source>
        <dbReference type="ARBA" id="ARBA00022692"/>
    </source>
</evidence>
<feature type="transmembrane region" description="Helical" evidence="7">
    <location>
        <begin position="652"/>
        <end position="675"/>
    </location>
</feature>
<dbReference type="Gene3D" id="1.20.1640.10">
    <property type="entry name" value="Multidrug efflux transporter AcrB transmembrane domain"/>
    <property type="match status" value="2"/>
</dbReference>
<feature type="transmembrane region" description="Helical" evidence="7">
    <location>
        <begin position="193"/>
        <end position="211"/>
    </location>
</feature>
<dbReference type="Proteomes" id="UP000265816">
    <property type="component" value="Unassembled WGS sequence"/>
</dbReference>
<dbReference type="SUPFAM" id="SSF82866">
    <property type="entry name" value="Multidrug efflux transporter AcrB transmembrane domain"/>
    <property type="match status" value="2"/>
</dbReference>
<evidence type="ECO:0000256" key="2">
    <source>
        <dbReference type="ARBA" id="ARBA00010157"/>
    </source>
</evidence>
<keyword evidence="5 7" id="KW-1133">Transmembrane helix</keyword>
<dbReference type="AlphaFoldDB" id="A0A398BBF5"/>
<evidence type="ECO:0000256" key="7">
    <source>
        <dbReference type="SAM" id="Phobius"/>
    </source>
</evidence>
<proteinExistence type="inferred from homology"/>
<evidence type="ECO:0000259" key="8">
    <source>
        <dbReference type="PROSITE" id="PS50156"/>
    </source>
</evidence>
<feature type="transmembrane region" description="Helical" evidence="7">
    <location>
        <begin position="250"/>
        <end position="272"/>
    </location>
</feature>
<feature type="transmembrane region" description="Helical" evidence="7">
    <location>
        <begin position="293"/>
        <end position="316"/>
    </location>
</feature>
<evidence type="ECO:0000256" key="6">
    <source>
        <dbReference type="ARBA" id="ARBA00023136"/>
    </source>
</evidence>
<dbReference type="Pfam" id="PF03176">
    <property type="entry name" value="MMPL"/>
    <property type="match status" value="2"/>
</dbReference>
<sequence>MLTVMKKLTSLASSKKGAKWTLAIWVLASVLLGGFAPSAKEFATSINATGLPSDAKSLIAEKKVYEYFPDEKGTPAILVFNKKTALTQEEMKIIDGVSKKIEDEKIAAVKKVVPLYKMPPVAKTSFVSENKTTVLLPVSLKDNLEREVINETIKDLEKLGKDELKAADAVSLKITGPAGIVSDMISIFSNADIVLLLGTVGLIFVLLILIYRSPILSIVPLIAAGIVYEVVNKTIGLFGEGGMGIESQSLSIMSILLFAALTDYALLILSRFREELRKEENKYVAMKRCMEEVTEPIFFSGSTVLASMLVLFAAIYEPYRNFAPVFSIAMVLILLGGLTLLPALFVLLGRKSFWPIIPKVGSAAKGSATIWEKLAKNVVKRPIVGALIVFIPLLLLALNTLNVQYSFNLIKSFPDDIQSRQGYHILEDNFSPGDLAPATVIVEGKDQLESSDIKKLREELLDHEGVASVTPELSAQNGPMQNTWLSEDGTEAKLTLTFKGSPYEKAALNELSQLREDSGKIVEDAGLEGAKLYYSGETAKQLDTREANSRDTWVLVTLITILITVLLFIQTKSYIAPLYMILTIIFSYFTALGTGSLIFDKIFGFEEISYRIPLYSFIFLVALGVDYNIMLISRIKEEARRYPIKKAIEEGLAHTGGVISSAGLILAATFGVLVTQPIMELYMFGATVAIGVLIDTFLIRTVLVPAIMVKLGKYSLWPLKVQEEKSCQ</sequence>
<feature type="transmembrane region" description="Helical" evidence="7">
    <location>
        <begin position="383"/>
        <end position="401"/>
    </location>
</feature>
<keyword evidence="6 7" id="KW-0472">Membrane</keyword>
<dbReference type="OrthoDB" id="2365435at2"/>
<dbReference type="PROSITE" id="PS50156">
    <property type="entry name" value="SSD"/>
    <property type="match status" value="1"/>
</dbReference>
<evidence type="ECO:0000313" key="10">
    <source>
        <dbReference type="Proteomes" id="UP000265816"/>
    </source>
</evidence>
<evidence type="ECO:0000256" key="3">
    <source>
        <dbReference type="ARBA" id="ARBA00022475"/>
    </source>
</evidence>
<feature type="domain" description="SSD" evidence="8">
    <location>
        <begin position="581"/>
        <end position="709"/>
    </location>
</feature>
<feature type="transmembrane region" description="Helical" evidence="7">
    <location>
        <begin position="322"/>
        <end position="349"/>
    </location>
</feature>
<feature type="transmembrane region" description="Helical" evidence="7">
    <location>
        <begin position="610"/>
        <end position="631"/>
    </location>
</feature>
<dbReference type="PANTHER" id="PTHR33406:SF6">
    <property type="entry name" value="MEMBRANE PROTEIN YDGH-RELATED"/>
    <property type="match status" value="1"/>
</dbReference>
<comment type="subcellular location">
    <subcellularLocation>
        <location evidence="1">Cell membrane</location>
        <topology evidence="1">Multi-pass membrane protein</topology>
    </subcellularLocation>
</comment>
<keyword evidence="4 7" id="KW-0812">Transmembrane</keyword>
<keyword evidence="10" id="KW-1185">Reference proteome</keyword>
<organism evidence="9 10">
    <name type="scientific">Mesobacillus zeae</name>
    <dbReference type="NCBI Taxonomy" id="1917180"/>
    <lineage>
        <taxon>Bacteria</taxon>
        <taxon>Bacillati</taxon>
        <taxon>Bacillota</taxon>
        <taxon>Bacilli</taxon>
        <taxon>Bacillales</taxon>
        <taxon>Bacillaceae</taxon>
        <taxon>Mesobacillus</taxon>
    </lineage>
</organism>
<evidence type="ECO:0000256" key="5">
    <source>
        <dbReference type="ARBA" id="ARBA00022989"/>
    </source>
</evidence>
<evidence type="ECO:0000313" key="9">
    <source>
        <dbReference type="EMBL" id="RID87499.1"/>
    </source>
</evidence>
<feature type="transmembrane region" description="Helical" evidence="7">
    <location>
        <begin position="552"/>
        <end position="569"/>
    </location>
</feature>
<dbReference type="PANTHER" id="PTHR33406">
    <property type="entry name" value="MEMBRANE PROTEIN MJ1562-RELATED"/>
    <property type="match status" value="1"/>
</dbReference>
<comment type="similarity">
    <text evidence="2">Belongs to the resistance-nodulation-cell division (RND) (TC 2.A.6) family. MmpL subfamily.</text>
</comment>
<feature type="transmembrane region" description="Helical" evidence="7">
    <location>
        <begin position="576"/>
        <end position="598"/>
    </location>
</feature>
<gene>
    <name evidence="9" type="ORF">D1970_04820</name>
</gene>